<evidence type="ECO:0000256" key="5">
    <source>
        <dbReference type="ARBA" id="ARBA00022741"/>
    </source>
</evidence>
<keyword evidence="2" id="KW-0597">Phosphoprotein</keyword>
<evidence type="ECO:0000256" key="4">
    <source>
        <dbReference type="ARBA" id="ARBA00022692"/>
    </source>
</evidence>
<dbReference type="GO" id="GO:0000160">
    <property type="term" value="P:phosphorelay signal transduction system"/>
    <property type="evidence" value="ECO:0007669"/>
    <property type="project" value="UniProtKB-KW"/>
</dbReference>
<keyword evidence="3" id="KW-0808">Transferase</keyword>
<evidence type="ECO:0000256" key="6">
    <source>
        <dbReference type="ARBA" id="ARBA00022777"/>
    </source>
</evidence>
<comment type="caution">
    <text evidence="13">The sequence shown here is derived from an EMBL/GenBank/DDBJ whole genome shotgun (WGS) entry which is preliminary data.</text>
</comment>
<protein>
    <submittedName>
        <fullName evidence="13">DUF4118 domain-containing protein</fullName>
    </submittedName>
</protein>
<keyword evidence="10 11" id="KW-0472">Membrane</keyword>
<keyword evidence="4 11" id="KW-0812">Transmembrane</keyword>
<evidence type="ECO:0000313" key="14">
    <source>
        <dbReference type="Proteomes" id="UP000220629"/>
    </source>
</evidence>
<evidence type="ECO:0000256" key="2">
    <source>
        <dbReference type="ARBA" id="ARBA00022553"/>
    </source>
</evidence>
<feature type="transmembrane region" description="Helical" evidence="11">
    <location>
        <begin position="17"/>
        <end position="34"/>
    </location>
</feature>
<dbReference type="Gene3D" id="1.20.120.620">
    <property type="entry name" value="Backbone structure of the membrane domain of e. Coli histidine kinase receptor kdpd"/>
    <property type="match status" value="1"/>
</dbReference>
<gene>
    <name evidence="13" type="ORF">CRM94_08770</name>
</gene>
<feature type="transmembrane region" description="Helical" evidence="11">
    <location>
        <begin position="46"/>
        <end position="74"/>
    </location>
</feature>
<dbReference type="GO" id="GO:0016301">
    <property type="term" value="F:kinase activity"/>
    <property type="evidence" value="ECO:0007669"/>
    <property type="project" value="UniProtKB-KW"/>
</dbReference>
<dbReference type="Pfam" id="PF13493">
    <property type="entry name" value="DUF4118"/>
    <property type="match status" value="1"/>
</dbReference>
<keyword evidence="6" id="KW-0418">Kinase</keyword>
<evidence type="ECO:0000256" key="11">
    <source>
        <dbReference type="SAM" id="Phobius"/>
    </source>
</evidence>
<feature type="domain" description="Sensor protein KdpD transmembrane" evidence="12">
    <location>
        <begin position="17"/>
        <end position="123"/>
    </location>
</feature>
<organism evidence="13 14">
    <name type="scientific">Burkholderia gladioli</name>
    <name type="common">Pseudomonas marginata</name>
    <name type="synonym">Phytomonas marginata</name>
    <dbReference type="NCBI Taxonomy" id="28095"/>
    <lineage>
        <taxon>Bacteria</taxon>
        <taxon>Pseudomonadati</taxon>
        <taxon>Pseudomonadota</taxon>
        <taxon>Betaproteobacteria</taxon>
        <taxon>Burkholderiales</taxon>
        <taxon>Burkholderiaceae</taxon>
        <taxon>Burkholderia</taxon>
    </lineage>
</organism>
<dbReference type="InterPro" id="IPR025201">
    <property type="entry name" value="KdpD_TM"/>
</dbReference>
<evidence type="ECO:0000256" key="8">
    <source>
        <dbReference type="ARBA" id="ARBA00022989"/>
    </source>
</evidence>
<evidence type="ECO:0000256" key="7">
    <source>
        <dbReference type="ARBA" id="ARBA00022840"/>
    </source>
</evidence>
<dbReference type="GO" id="GO:0016020">
    <property type="term" value="C:membrane"/>
    <property type="evidence" value="ECO:0007669"/>
    <property type="project" value="UniProtKB-SubCell"/>
</dbReference>
<evidence type="ECO:0000259" key="12">
    <source>
        <dbReference type="Pfam" id="PF13493"/>
    </source>
</evidence>
<proteinExistence type="predicted"/>
<name>A0A2A7SFA7_BURGA</name>
<dbReference type="EMBL" id="PDDY01000001">
    <property type="protein sequence ID" value="PEH42226.1"/>
    <property type="molecule type" value="Genomic_DNA"/>
</dbReference>
<evidence type="ECO:0000256" key="9">
    <source>
        <dbReference type="ARBA" id="ARBA00023012"/>
    </source>
</evidence>
<keyword evidence="8 11" id="KW-1133">Transmembrane helix</keyword>
<accession>A0A2A7SFA7</accession>
<dbReference type="GO" id="GO:0005524">
    <property type="term" value="F:ATP binding"/>
    <property type="evidence" value="ECO:0007669"/>
    <property type="project" value="UniProtKB-KW"/>
</dbReference>
<dbReference type="InterPro" id="IPR038318">
    <property type="entry name" value="KdpD_sf"/>
</dbReference>
<feature type="transmembrane region" description="Helical" evidence="11">
    <location>
        <begin position="94"/>
        <end position="113"/>
    </location>
</feature>
<reference evidence="14" key="1">
    <citation type="submission" date="2017-09" db="EMBL/GenBank/DDBJ databases">
        <title>FDA dAtabase for Regulatory Grade micrObial Sequences (FDA-ARGOS): Supporting development and validation of Infectious Disease Dx tests.</title>
        <authorList>
            <person name="Minogue T."/>
            <person name="Wolcott M."/>
            <person name="Wasieloski L."/>
            <person name="Aguilar W."/>
            <person name="Moore D."/>
            <person name="Tallon L."/>
            <person name="Sadzewicz L."/>
            <person name="Ott S."/>
            <person name="Zhao X."/>
            <person name="Nagaraj S."/>
            <person name="Vavikolanu K."/>
            <person name="Aluvathingal J."/>
            <person name="Nadendla S."/>
            <person name="Sichtig H."/>
        </authorList>
    </citation>
    <scope>NUCLEOTIDE SEQUENCE [LARGE SCALE GENOMIC DNA]</scope>
    <source>
        <strain evidence="14">FDAARGOS_390</strain>
    </source>
</reference>
<keyword evidence="5" id="KW-0547">Nucleotide-binding</keyword>
<evidence type="ECO:0000256" key="10">
    <source>
        <dbReference type="ARBA" id="ARBA00023136"/>
    </source>
</evidence>
<sequence>MKVRNASLWAPAGMRRWAYAAGALVLALAVRLALHPLLGPVMPGTAFAIAAVLVEYYLGLAPALTVMLLGLVIADFLFVPPYGSLDNFLVIERGDVVLLISYPLVTLLVIVLVERLRRAQYRAGLVTAVAQSRYEMLLRQDNERALARRAVDETHRLLRYLAQHQQKLILIKALERDARQRAQVGQSVDAPLPFDGEVAPGPLHAELHPDDIQRVTHALSAGSHRVRIRSAALGGDFRLAPCICERFTTHAGDFLVLRTEEA</sequence>
<evidence type="ECO:0000256" key="1">
    <source>
        <dbReference type="ARBA" id="ARBA00004141"/>
    </source>
</evidence>
<keyword evidence="9" id="KW-0902">Two-component regulatory system</keyword>
<evidence type="ECO:0000313" key="13">
    <source>
        <dbReference type="EMBL" id="PEH42226.1"/>
    </source>
</evidence>
<dbReference type="RefSeq" id="WP_096750843.1">
    <property type="nucleotide sequence ID" value="NZ_CADEPO010000009.1"/>
</dbReference>
<comment type="subcellular location">
    <subcellularLocation>
        <location evidence="1">Membrane</location>
        <topology evidence="1">Multi-pass membrane protein</topology>
    </subcellularLocation>
</comment>
<evidence type="ECO:0000256" key="3">
    <source>
        <dbReference type="ARBA" id="ARBA00022679"/>
    </source>
</evidence>
<keyword evidence="7" id="KW-0067">ATP-binding</keyword>
<dbReference type="Proteomes" id="UP000220629">
    <property type="component" value="Unassembled WGS sequence"/>
</dbReference>
<dbReference type="AlphaFoldDB" id="A0A2A7SFA7"/>